<organism evidence="1 2">
    <name type="scientific">Habropoda laboriosa</name>
    <dbReference type="NCBI Taxonomy" id="597456"/>
    <lineage>
        <taxon>Eukaryota</taxon>
        <taxon>Metazoa</taxon>
        <taxon>Ecdysozoa</taxon>
        <taxon>Arthropoda</taxon>
        <taxon>Hexapoda</taxon>
        <taxon>Insecta</taxon>
        <taxon>Pterygota</taxon>
        <taxon>Neoptera</taxon>
        <taxon>Endopterygota</taxon>
        <taxon>Hymenoptera</taxon>
        <taxon>Apocrita</taxon>
        <taxon>Aculeata</taxon>
        <taxon>Apoidea</taxon>
        <taxon>Anthophila</taxon>
        <taxon>Apidae</taxon>
        <taxon>Habropoda</taxon>
    </lineage>
</organism>
<evidence type="ECO:0000313" key="1">
    <source>
        <dbReference type="EMBL" id="KOC62947.1"/>
    </source>
</evidence>
<name>A0A0L7QWF3_9HYME</name>
<gene>
    <name evidence="1" type="ORF">WH47_04845</name>
</gene>
<keyword evidence="2" id="KW-1185">Reference proteome</keyword>
<reference evidence="1 2" key="1">
    <citation type="submission" date="2015-07" db="EMBL/GenBank/DDBJ databases">
        <title>The genome of Habropoda laboriosa.</title>
        <authorList>
            <person name="Pan H."/>
            <person name="Kapheim K."/>
        </authorList>
    </citation>
    <scope>NUCLEOTIDE SEQUENCE [LARGE SCALE GENOMIC DNA]</scope>
    <source>
        <strain evidence="1">0110345459</strain>
    </source>
</reference>
<dbReference type="EMBL" id="KQ414713">
    <property type="protein sequence ID" value="KOC62947.1"/>
    <property type="molecule type" value="Genomic_DNA"/>
</dbReference>
<protein>
    <submittedName>
        <fullName evidence="1">Uncharacterized protein</fullName>
    </submittedName>
</protein>
<dbReference type="Proteomes" id="UP000053825">
    <property type="component" value="Unassembled WGS sequence"/>
</dbReference>
<proteinExistence type="predicted"/>
<evidence type="ECO:0000313" key="2">
    <source>
        <dbReference type="Proteomes" id="UP000053825"/>
    </source>
</evidence>
<accession>A0A0L7QWF3</accession>
<dbReference type="AlphaFoldDB" id="A0A0L7QWF3"/>
<sequence>MQGQWFAGNELKDLVQKWVECIQLEGLPRIRQEFGGKVENAQGSGCMGVKGQRNGRSNLPGTVGSLVRKSECGERWGNGESWCEWPGKEERMKDDRAWSICLCLDNNMWAVSGKMGSELIRWIVIVKLNEKLVMNVSEEDEDNEEEDGKRCST</sequence>